<keyword evidence="1" id="KW-0456">Lyase</keyword>
<evidence type="ECO:0000256" key="1">
    <source>
        <dbReference type="ARBA" id="ARBA00023239"/>
    </source>
</evidence>
<sequence length="307" mass="33229">MSQSHAQLAGVFPVFQTPFHEGESIDFDTLKKEVDWLFKRGANGIVMAMVSETLRLSSEERDDLATQVCSMAQGLGPVVISVGAESRHTAIRHAGHAEDCGACAVMAIPPVSVALGHDELVRYYTSILKAVEVPVIIQDASGYVGRPMPVELQAKILDDFGPDRVLFKPEAVPIGQNLSALRDATVGQARIFEGSGGISLVDSYRRGIVGTMPGAEIIDAQIALWEALTEGDSSRIYRLSFPISSLVALQSGLDGFLAVEKYLLVKQGIFKNTIIRSPVGFHLDDETKSEVDRLFEILSEAVVETQS</sequence>
<protein>
    <recommendedName>
        <fullName evidence="3">Dihydrodipicolinate synthase family protein</fullName>
    </recommendedName>
</protein>
<dbReference type="InterPro" id="IPR002220">
    <property type="entry name" value="DapA-like"/>
</dbReference>
<dbReference type="SUPFAM" id="SSF51569">
    <property type="entry name" value="Aldolase"/>
    <property type="match status" value="1"/>
</dbReference>
<dbReference type="GO" id="GO:0005829">
    <property type="term" value="C:cytosol"/>
    <property type="evidence" value="ECO:0007669"/>
    <property type="project" value="TreeGrafter"/>
</dbReference>
<dbReference type="Pfam" id="PF00701">
    <property type="entry name" value="DHDPS"/>
    <property type="match status" value="1"/>
</dbReference>
<gene>
    <name evidence="2" type="ORF">METZ01_LOCUS59358</name>
</gene>
<dbReference type="SMART" id="SM01130">
    <property type="entry name" value="DHDPS"/>
    <property type="match status" value="1"/>
</dbReference>
<name>A0A381SSW8_9ZZZZ</name>
<reference evidence="2" key="1">
    <citation type="submission" date="2018-05" db="EMBL/GenBank/DDBJ databases">
        <authorList>
            <person name="Lanie J.A."/>
            <person name="Ng W.-L."/>
            <person name="Kazmierczak K.M."/>
            <person name="Andrzejewski T.M."/>
            <person name="Davidsen T.M."/>
            <person name="Wayne K.J."/>
            <person name="Tettelin H."/>
            <person name="Glass J.I."/>
            <person name="Rusch D."/>
            <person name="Podicherti R."/>
            <person name="Tsui H.-C.T."/>
            <person name="Winkler M.E."/>
        </authorList>
    </citation>
    <scope>NUCLEOTIDE SEQUENCE</scope>
</reference>
<accession>A0A381SSW8</accession>
<dbReference type="PANTHER" id="PTHR12128:SF66">
    <property type="entry name" value="4-HYDROXY-2-OXOGLUTARATE ALDOLASE, MITOCHONDRIAL"/>
    <property type="match status" value="1"/>
</dbReference>
<organism evidence="2">
    <name type="scientific">marine metagenome</name>
    <dbReference type="NCBI Taxonomy" id="408172"/>
    <lineage>
        <taxon>unclassified sequences</taxon>
        <taxon>metagenomes</taxon>
        <taxon>ecological metagenomes</taxon>
    </lineage>
</organism>
<dbReference type="AlphaFoldDB" id="A0A381SSW8"/>
<proteinExistence type="predicted"/>
<evidence type="ECO:0008006" key="3">
    <source>
        <dbReference type="Google" id="ProtNLM"/>
    </source>
</evidence>
<dbReference type="PANTHER" id="PTHR12128">
    <property type="entry name" value="DIHYDRODIPICOLINATE SYNTHASE"/>
    <property type="match status" value="1"/>
</dbReference>
<dbReference type="GO" id="GO:0008840">
    <property type="term" value="F:4-hydroxy-tetrahydrodipicolinate synthase activity"/>
    <property type="evidence" value="ECO:0007669"/>
    <property type="project" value="TreeGrafter"/>
</dbReference>
<dbReference type="PIRSF" id="PIRSF001365">
    <property type="entry name" value="DHDPS"/>
    <property type="match status" value="1"/>
</dbReference>
<dbReference type="Gene3D" id="3.20.20.70">
    <property type="entry name" value="Aldolase class I"/>
    <property type="match status" value="1"/>
</dbReference>
<dbReference type="EMBL" id="UINC01003459">
    <property type="protein sequence ID" value="SVA06504.1"/>
    <property type="molecule type" value="Genomic_DNA"/>
</dbReference>
<dbReference type="InterPro" id="IPR013785">
    <property type="entry name" value="Aldolase_TIM"/>
</dbReference>
<evidence type="ECO:0000313" key="2">
    <source>
        <dbReference type="EMBL" id="SVA06504.1"/>
    </source>
</evidence>
<dbReference type="CDD" id="cd00408">
    <property type="entry name" value="DHDPS-like"/>
    <property type="match status" value="1"/>
</dbReference>